<protein>
    <submittedName>
        <fullName evidence="1">Macaca fascicularis brain cDNA, clone: QflA-19287</fullName>
    </submittedName>
</protein>
<reference evidence="1" key="1">
    <citation type="journal article" date="2007" name="PLoS Biol.">
        <title>Rate of evolution in brain-expressed genes in humans and other primates.</title>
        <authorList>
            <person name="Wang H.-Y."/>
            <person name="Chien H.-C."/>
            <person name="Osada N."/>
            <person name="Hashimoto K."/>
            <person name="Sugano S."/>
            <person name="Gojobori T."/>
            <person name="Chou C.-K."/>
            <person name="Tsai S.-F."/>
            <person name="Wu C.-I."/>
            <person name="Shen C.-K.J."/>
        </authorList>
    </citation>
    <scope>NUCLEOTIDE SEQUENCE</scope>
</reference>
<dbReference type="EMBL" id="AB172709">
    <property type="protein sequence ID" value="BAE89771.1"/>
    <property type="molecule type" value="mRNA"/>
</dbReference>
<name>I7GN17_MACFA</name>
<proteinExistence type="evidence at transcript level"/>
<sequence length="20" mass="2403">MGVKKEEVWELVEAHTRFIT</sequence>
<organism evidence="1">
    <name type="scientific">Macaca fascicularis</name>
    <name type="common">Crab-eating macaque</name>
    <name type="synonym">Cynomolgus monkey</name>
    <dbReference type="NCBI Taxonomy" id="9541"/>
    <lineage>
        <taxon>Eukaryota</taxon>
        <taxon>Metazoa</taxon>
        <taxon>Chordata</taxon>
        <taxon>Craniata</taxon>
        <taxon>Vertebrata</taxon>
        <taxon>Euteleostomi</taxon>
        <taxon>Mammalia</taxon>
        <taxon>Eutheria</taxon>
        <taxon>Euarchontoglires</taxon>
        <taxon>Primates</taxon>
        <taxon>Haplorrhini</taxon>
        <taxon>Catarrhini</taxon>
        <taxon>Cercopithecidae</taxon>
        <taxon>Cercopithecinae</taxon>
        <taxon>Macaca</taxon>
    </lineage>
</organism>
<accession>I7GN17</accession>
<evidence type="ECO:0000313" key="1">
    <source>
        <dbReference type="EMBL" id="BAE89771.1"/>
    </source>
</evidence>
<dbReference type="AlphaFoldDB" id="I7GN17"/>